<name>A0A6J7EV06_9ZZZZ</name>
<evidence type="ECO:0000313" key="2">
    <source>
        <dbReference type="EMBL" id="CAB4886171.1"/>
    </source>
</evidence>
<organism evidence="2">
    <name type="scientific">freshwater metagenome</name>
    <dbReference type="NCBI Taxonomy" id="449393"/>
    <lineage>
        <taxon>unclassified sequences</taxon>
        <taxon>metagenomes</taxon>
        <taxon>ecological metagenomes</taxon>
    </lineage>
</organism>
<gene>
    <name evidence="2" type="ORF">UFOPK3402_01867</name>
</gene>
<dbReference type="AlphaFoldDB" id="A0A6J7EV06"/>
<proteinExistence type="predicted"/>
<sequence>MLVRRSHLTTLILATATAGLLLAAPSVSAADRQSQSIEFSGPMDMSVGQFSDLTATASSGLAVSFSASGSCRITTVEDQTAVVATGAGLCTVTASQPGDSDWDPAPDVASTFTYLKSGSKTAVYADGGWVHAPGTPVTVVVVVTGTEGDDPAPGGTVEVNVLGDVPPDLRELGTVTLDGEGHGEIVISAADTKRLGKGHFGLGGQYNGSDSFDKSYAEFNPLELFAETTVTATAKPTSGLKHGDDVTFTAHVAPVAKGGETPTGQVEVLWGPFEGDDADLDASGNATLTTSELPGGSIQVLVQYLPDNEEYGTSWTTLRFAIAPEDQSITFPPMDDMRVNKLVKPDAFSSSGLPVSYVTTTPKICDVDWDERYRFFVTALRAGTCAVQAEQTGDNSYNEAKPVTRSFTVLATPAPRPLGGGGGAPIADAGPLAGPIGGVALASNATAASGRLVVVRRPLTLTYAKAPMASTRLGDTVRVSARGLPPGSLNLVRIHMGRSWLTLGRVTADSAGQVTLPVITVKKVGTYAVRVVPVGKAPRYLSLHVLPAPRS</sequence>
<dbReference type="InterPro" id="IPR032109">
    <property type="entry name" value="Big_3_5"/>
</dbReference>
<evidence type="ECO:0000259" key="1">
    <source>
        <dbReference type="Pfam" id="PF16640"/>
    </source>
</evidence>
<accession>A0A6J7EV06</accession>
<protein>
    <submittedName>
        <fullName evidence="2">Unannotated protein</fullName>
    </submittedName>
</protein>
<reference evidence="2" key="1">
    <citation type="submission" date="2020-05" db="EMBL/GenBank/DDBJ databases">
        <authorList>
            <person name="Chiriac C."/>
            <person name="Salcher M."/>
            <person name="Ghai R."/>
            <person name="Kavagutti S V."/>
        </authorList>
    </citation>
    <scope>NUCLEOTIDE SEQUENCE</scope>
</reference>
<dbReference type="EMBL" id="CAFBLS010000300">
    <property type="protein sequence ID" value="CAB4886171.1"/>
    <property type="molecule type" value="Genomic_DNA"/>
</dbReference>
<feature type="domain" description="Bacterial Ig-like" evidence="1">
    <location>
        <begin position="233"/>
        <end position="314"/>
    </location>
</feature>
<dbReference type="Pfam" id="PF16640">
    <property type="entry name" value="Big_3_5"/>
    <property type="match status" value="1"/>
</dbReference>
<dbReference type="InterPro" id="IPR013783">
    <property type="entry name" value="Ig-like_fold"/>
</dbReference>
<dbReference type="Gene3D" id="2.60.40.10">
    <property type="entry name" value="Immunoglobulins"/>
    <property type="match status" value="1"/>
</dbReference>